<comment type="cofactor">
    <cofactor evidence="11">
        <name>Mg(2+)</name>
        <dbReference type="ChEBI" id="CHEBI:18420"/>
    </cofactor>
</comment>
<comment type="function">
    <text evidence="11">Involved in the biosynthesis of isoprenoids. Catalyzes the 1,3-allylic rearrangement of the homoallylic substrate isopentenyl (IPP) to its allylic isomer, dimethylallyl diphosphate (DMAPP).</text>
</comment>
<comment type="caution">
    <text evidence="11">Lacks conserved residue(s) required for the propagation of feature annotation.</text>
</comment>
<proteinExistence type="inferred from homology"/>
<dbReference type="GO" id="GO:0000287">
    <property type="term" value="F:magnesium ion binding"/>
    <property type="evidence" value="ECO:0007669"/>
    <property type="project" value="UniProtKB-UniRule"/>
</dbReference>
<dbReference type="PANTHER" id="PTHR43665">
    <property type="entry name" value="ISOPENTENYL-DIPHOSPHATE DELTA-ISOMERASE"/>
    <property type="match status" value="1"/>
</dbReference>
<dbReference type="NCBIfam" id="TIGR02151">
    <property type="entry name" value="IPP_isom_2"/>
    <property type="match status" value="1"/>
</dbReference>
<evidence type="ECO:0000313" key="13">
    <source>
        <dbReference type="EMBL" id="ABL61013.1"/>
    </source>
</evidence>
<protein>
    <recommendedName>
        <fullName evidence="11">Isopentenyl-diphosphate delta-isomerase</fullName>
        <shortName evidence="11">IPP isomerase</shortName>
        <ecNumber evidence="11">5.3.3.2</ecNumber>
    </recommendedName>
    <alternativeName>
        <fullName evidence="11">Isopentenyl diphosphate:dimethylallyl diphosphate isomerase</fullName>
    </alternativeName>
    <alternativeName>
        <fullName evidence="11">Isopentenyl pyrophosphate isomerase</fullName>
    </alternativeName>
    <alternativeName>
        <fullName evidence="11">Type 2 isopentenyl diphosphate isomerase</fullName>
        <shortName evidence="11">IDI-2</shortName>
    </alternativeName>
</protein>
<reference evidence="13" key="1">
    <citation type="journal article" date="2007" name="Environ. Microbiol.">
        <title>Proteorhodopsin photosystem gene clusters exhibit co-evolutionary trends and shared ancestry among diverse marine microbial phyla.</title>
        <authorList>
            <person name="McCarren J."/>
            <person name="Delong E.F."/>
        </authorList>
    </citation>
    <scope>NUCLEOTIDE SEQUENCE</scope>
</reference>
<evidence type="ECO:0000256" key="6">
    <source>
        <dbReference type="ARBA" id="ARBA00022842"/>
    </source>
</evidence>
<dbReference type="GO" id="GO:0010181">
    <property type="term" value="F:FMN binding"/>
    <property type="evidence" value="ECO:0007669"/>
    <property type="project" value="UniProtKB-UniRule"/>
</dbReference>
<keyword evidence="7 11" id="KW-0521">NADP</keyword>
<feature type="binding site" evidence="11">
    <location>
        <begin position="295"/>
        <end position="296"/>
    </location>
    <ligand>
        <name>FMN</name>
        <dbReference type="ChEBI" id="CHEBI:58210"/>
    </ligand>
</feature>
<accession>A4GIK3</accession>
<evidence type="ECO:0000256" key="2">
    <source>
        <dbReference type="ARBA" id="ARBA00022490"/>
    </source>
</evidence>
<dbReference type="Pfam" id="PF01070">
    <property type="entry name" value="FMN_dh"/>
    <property type="match status" value="1"/>
</dbReference>
<dbReference type="GO" id="GO:0004452">
    <property type="term" value="F:isopentenyl-diphosphate delta-isomerase activity"/>
    <property type="evidence" value="ECO:0007669"/>
    <property type="project" value="UniProtKB-UniRule"/>
</dbReference>
<evidence type="ECO:0000259" key="12">
    <source>
        <dbReference type="Pfam" id="PF01070"/>
    </source>
</evidence>
<feature type="binding site" evidence="11">
    <location>
        <begin position="74"/>
        <end position="76"/>
    </location>
    <ligand>
        <name>FMN</name>
        <dbReference type="ChEBI" id="CHEBI:58210"/>
    </ligand>
</feature>
<keyword evidence="9 11" id="KW-0413">Isomerase</keyword>
<dbReference type="CDD" id="cd02811">
    <property type="entry name" value="IDI-2_FMN"/>
    <property type="match status" value="1"/>
</dbReference>
<name>A4GIK3_9BACT</name>
<feature type="binding site" evidence="11">
    <location>
        <position position="227"/>
    </location>
    <ligand>
        <name>FMN</name>
        <dbReference type="ChEBI" id="CHEBI:58210"/>
    </ligand>
</feature>
<evidence type="ECO:0000256" key="9">
    <source>
        <dbReference type="ARBA" id="ARBA00023235"/>
    </source>
</evidence>
<comment type="similarity">
    <text evidence="11">Belongs to the IPP isomerase type 2 family.</text>
</comment>
<feature type="binding site" evidence="11">
    <location>
        <begin position="104"/>
        <end position="106"/>
    </location>
    <ligand>
        <name>substrate</name>
    </ligand>
</feature>
<comment type="subunit">
    <text evidence="10 11">Homooctamer. Dimer of tetramers.</text>
</comment>
<sequence>MDDMHENAGTPSAGDRKDAHLALAADALSRSGISAGFERVRLEHCALPECSLADIDITTSCLGRPVEAPLFIGSMTGGTAHADAINAVLADTAEATGIALAVGSQRASIESGRSQAVLRQRAPSVPLIGNLGGVQLAAPGGIDLACRAVVDIGADAIFIHLNPLQEAVQPEGETDWRGVLDAIETLVGVLEVPVMVKEVGAGIGPDVAQRLFDAGVHAVDIAGLGGTNWTRIEAARREDAALFEPFLDWGLPTVDALRAVRSACPNARLIASGGVENGLDAAKALWLGAALVSMAGPVLRVLTGDGRGAPDGAAAVHVIERWKSQLRLALFLTGAPDLPSFAGKPGHVGGPYQRAIGAQNR</sequence>
<dbReference type="GO" id="GO:0016491">
    <property type="term" value="F:oxidoreductase activity"/>
    <property type="evidence" value="ECO:0007669"/>
    <property type="project" value="InterPro"/>
</dbReference>
<keyword evidence="4 11" id="KW-0288">FMN</keyword>
<gene>
    <name evidence="11" type="primary">fni</name>
    <name evidence="13" type="ORF">ALOHA_HF1025F10.25</name>
</gene>
<evidence type="ECO:0000256" key="7">
    <source>
        <dbReference type="ARBA" id="ARBA00022857"/>
    </source>
</evidence>
<feature type="domain" description="FMN-dependent dehydrogenase" evidence="12">
    <location>
        <begin position="181"/>
        <end position="339"/>
    </location>
</feature>
<dbReference type="GO" id="GO:0005737">
    <property type="term" value="C:cytoplasm"/>
    <property type="evidence" value="ECO:0007669"/>
    <property type="project" value="UniProtKB-SubCell"/>
</dbReference>
<keyword evidence="8 11" id="KW-0414">Isoprene biosynthesis</keyword>
<comment type="cofactor">
    <cofactor evidence="1 11">
        <name>FMN</name>
        <dbReference type="ChEBI" id="CHEBI:58210"/>
    </cofactor>
</comment>
<keyword evidence="5 11" id="KW-0479">Metal-binding</keyword>
<dbReference type="InterPro" id="IPR000262">
    <property type="entry name" value="FMN-dep_DH"/>
</dbReference>
<feature type="binding site" evidence="11">
    <location>
        <position position="166"/>
    </location>
    <ligand>
        <name>Mg(2+)</name>
        <dbReference type="ChEBI" id="CHEBI:18420"/>
    </ligand>
</feature>
<dbReference type="PANTHER" id="PTHR43665:SF1">
    <property type="entry name" value="ISOPENTENYL-DIPHOSPHATE DELTA-ISOMERASE"/>
    <property type="match status" value="1"/>
</dbReference>
<dbReference type="SUPFAM" id="SSF51395">
    <property type="entry name" value="FMN-linked oxidoreductases"/>
    <property type="match status" value="1"/>
</dbReference>
<dbReference type="GO" id="GO:0070402">
    <property type="term" value="F:NADPH binding"/>
    <property type="evidence" value="ECO:0007669"/>
    <property type="project" value="UniProtKB-UniRule"/>
</dbReference>
<dbReference type="EC" id="5.3.3.2" evidence="11"/>
<dbReference type="AlphaFoldDB" id="A4GIK3"/>
<dbReference type="HAMAP" id="MF_00354">
    <property type="entry name" value="Idi_2"/>
    <property type="match status" value="1"/>
</dbReference>
<evidence type="ECO:0000256" key="3">
    <source>
        <dbReference type="ARBA" id="ARBA00022630"/>
    </source>
</evidence>
<comment type="cofactor">
    <cofactor evidence="11">
        <name>NADPH</name>
        <dbReference type="ChEBI" id="CHEBI:57783"/>
    </cofactor>
</comment>
<feature type="binding site" evidence="11">
    <location>
        <position position="130"/>
    </location>
    <ligand>
        <name>FMN</name>
        <dbReference type="ChEBI" id="CHEBI:58210"/>
    </ligand>
</feature>
<keyword evidence="6 11" id="KW-0460">Magnesium</keyword>
<dbReference type="InterPro" id="IPR011179">
    <property type="entry name" value="IPdP_isomerase"/>
</dbReference>
<feature type="binding site" evidence="11">
    <location>
        <position position="197"/>
    </location>
    <ligand>
        <name>FMN</name>
        <dbReference type="ChEBI" id="CHEBI:58210"/>
    </ligand>
</feature>
<evidence type="ECO:0000256" key="1">
    <source>
        <dbReference type="ARBA" id="ARBA00001917"/>
    </source>
</evidence>
<comment type="subcellular location">
    <subcellularLocation>
        <location evidence="11">Cytoplasm</location>
    </subcellularLocation>
</comment>
<evidence type="ECO:0000256" key="4">
    <source>
        <dbReference type="ARBA" id="ARBA00022643"/>
    </source>
</evidence>
<feature type="binding site" evidence="11">
    <location>
        <begin position="16"/>
        <end position="17"/>
    </location>
    <ligand>
        <name>substrate</name>
    </ligand>
</feature>
<evidence type="ECO:0000256" key="5">
    <source>
        <dbReference type="ARBA" id="ARBA00022723"/>
    </source>
</evidence>
<reference evidence="13" key="2">
    <citation type="journal article" date="2007" name="Proc. Natl. Acad. Sci. U.S.A.">
        <title>Proteorhodopsin photosystem gene expression enables photophosphorylation in a heterologous host.</title>
        <authorList>
            <person name="Martinez A."/>
            <person name="Bradley A.S."/>
            <person name="Waldbauer J.R."/>
            <person name="Summons R.E."/>
            <person name="Delong E.F."/>
        </authorList>
    </citation>
    <scope>NUCLEOTIDE SEQUENCE</scope>
</reference>
<comment type="catalytic activity">
    <reaction evidence="11">
        <text>isopentenyl diphosphate = dimethylallyl diphosphate</text>
        <dbReference type="Rhea" id="RHEA:23284"/>
        <dbReference type="ChEBI" id="CHEBI:57623"/>
        <dbReference type="ChEBI" id="CHEBI:128769"/>
        <dbReference type="EC" id="5.3.3.2"/>
    </reaction>
</comment>
<evidence type="ECO:0000256" key="10">
    <source>
        <dbReference type="ARBA" id="ARBA00025810"/>
    </source>
</evidence>
<feature type="binding site" evidence="11">
    <location>
        <position position="104"/>
    </location>
    <ligand>
        <name>FMN</name>
        <dbReference type="ChEBI" id="CHEBI:58210"/>
    </ligand>
</feature>
<feature type="binding site" evidence="11">
    <location>
        <position position="165"/>
    </location>
    <ligand>
        <name>substrate</name>
    </ligand>
</feature>
<evidence type="ECO:0000256" key="8">
    <source>
        <dbReference type="ARBA" id="ARBA00023229"/>
    </source>
</evidence>
<keyword evidence="2 11" id="KW-0963">Cytoplasm</keyword>
<dbReference type="EMBL" id="EF100191">
    <property type="protein sequence ID" value="ABL61013.1"/>
    <property type="molecule type" value="Genomic_DNA"/>
</dbReference>
<evidence type="ECO:0000256" key="11">
    <source>
        <dbReference type="HAMAP-Rule" id="MF_00354"/>
    </source>
</evidence>
<keyword evidence="3 11" id="KW-0285">Flavoprotein</keyword>
<dbReference type="PIRSF" id="PIRSF003314">
    <property type="entry name" value="IPP_isomerase"/>
    <property type="match status" value="1"/>
</dbReference>
<organism evidence="13">
    <name type="scientific">uncultured marine bacterium HF10_25F10</name>
    <dbReference type="NCBI Taxonomy" id="413068"/>
    <lineage>
        <taxon>Bacteria</taxon>
        <taxon>environmental samples</taxon>
    </lineage>
</organism>
<dbReference type="InterPro" id="IPR013785">
    <property type="entry name" value="Aldolase_TIM"/>
</dbReference>
<dbReference type="Gene3D" id="3.20.20.70">
    <property type="entry name" value="Aldolase class I"/>
    <property type="match status" value="1"/>
</dbReference>
<dbReference type="GO" id="GO:0008299">
    <property type="term" value="P:isoprenoid biosynthetic process"/>
    <property type="evidence" value="ECO:0007669"/>
    <property type="project" value="UniProtKB-UniRule"/>
</dbReference>